<reference evidence="1 3" key="2">
    <citation type="journal article" date="2014" name="BMC Genomics">
        <title>An improved genome release (version Mt4.0) for the model legume Medicago truncatula.</title>
        <authorList>
            <person name="Tang H."/>
            <person name="Krishnakumar V."/>
            <person name="Bidwell S."/>
            <person name="Rosen B."/>
            <person name="Chan A."/>
            <person name="Zhou S."/>
            <person name="Gentzbittel L."/>
            <person name="Childs K.L."/>
            <person name="Yandell M."/>
            <person name="Gundlach H."/>
            <person name="Mayer K.F."/>
            <person name="Schwartz D.C."/>
            <person name="Town C.D."/>
        </authorList>
    </citation>
    <scope>GENOME REANNOTATION</scope>
    <source>
        <strain evidence="2 3">cv. Jemalong A17</strain>
    </source>
</reference>
<reference evidence="2" key="3">
    <citation type="submission" date="2015-04" db="UniProtKB">
        <authorList>
            <consortium name="EnsemblPlants"/>
        </authorList>
    </citation>
    <scope>IDENTIFICATION</scope>
    <source>
        <strain evidence="2">cv. Jemalong A17</strain>
    </source>
</reference>
<sequence>MLTCSSSDQSWTEEKSDDLQDLLGNTNGNPLRIVVLERVGGGVFLQLCCKILVMANYVRRYKIRIWRTYKKNDSVLSPTSINMVKVLKCFAYKYELRCKSKTLARHVYHIYLWYRHEDQVFWCQNFHFGDDMDVPII</sequence>
<evidence type="ECO:0000313" key="2">
    <source>
        <dbReference type="EnsemblPlants" id="AET04254"/>
    </source>
</evidence>
<name>G7LJE9_MEDTR</name>
<organism evidence="1 3">
    <name type="scientific">Medicago truncatula</name>
    <name type="common">Barrel medic</name>
    <name type="synonym">Medicago tribuloides</name>
    <dbReference type="NCBI Taxonomy" id="3880"/>
    <lineage>
        <taxon>Eukaryota</taxon>
        <taxon>Viridiplantae</taxon>
        <taxon>Streptophyta</taxon>
        <taxon>Embryophyta</taxon>
        <taxon>Tracheophyta</taxon>
        <taxon>Spermatophyta</taxon>
        <taxon>Magnoliopsida</taxon>
        <taxon>eudicotyledons</taxon>
        <taxon>Gunneridae</taxon>
        <taxon>Pentapetalae</taxon>
        <taxon>rosids</taxon>
        <taxon>fabids</taxon>
        <taxon>Fabales</taxon>
        <taxon>Fabaceae</taxon>
        <taxon>Papilionoideae</taxon>
        <taxon>50 kb inversion clade</taxon>
        <taxon>NPAAA clade</taxon>
        <taxon>Hologalegina</taxon>
        <taxon>IRL clade</taxon>
        <taxon>Trifolieae</taxon>
        <taxon>Medicago</taxon>
    </lineage>
</organism>
<dbReference type="AlphaFoldDB" id="G7LJE9"/>
<gene>
    <name evidence="1" type="ordered locus">MTR_8g086450</name>
</gene>
<dbReference type="Proteomes" id="UP000002051">
    <property type="component" value="Chromosome 8"/>
</dbReference>
<dbReference type="EnsemblPlants" id="AET04254">
    <property type="protein sequence ID" value="AET04254"/>
    <property type="gene ID" value="MTR_8g086450"/>
</dbReference>
<keyword evidence="3" id="KW-1185">Reference proteome</keyword>
<protein>
    <submittedName>
        <fullName evidence="1 2">Uncharacterized protein</fullName>
    </submittedName>
</protein>
<proteinExistence type="predicted"/>
<dbReference type="HOGENOM" id="CLU_1868194_0_0_1"/>
<dbReference type="PaxDb" id="3880-AET04254"/>
<evidence type="ECO:0000313" key="1">
    <source>
        <dbReference type="EMBL" id="AET04254.1"/>
    </source>
</evidence>
<reference evidence="1 3" key="1">
    <citation type="journal article" date="2011" name="Nature">
        <title>The Medicago genome provides insight into the evolution of rhizobial symbioses.</title>
        <authorList>
            <person name="Young N.D."/>
            <person name="Debelle F."/>
            <person name="Oldroyd G.E."/>
            <person name="Geurts R."/>
            <person name="Cannon S.B."/>
            <person name="Udvardi M.K."/>
            <person name="Benedito V.A."/>
            <person name="Mayer K.F."/>
            <person name="Gouzy J."/>
            <person name="Schoof H."/>
            <person name="Van de Peer Y."/>
            <person name="Proost S."/>
            <person name="Cook D.R."/>
            <person name="Meyers B.C."/>
            <person name="Spannagl M."/>
            <person name="Cheung F."/>
            <person name="De Mita S."/>
            <person name="Krishnakumar V."/>
            <person name="Gundlach H."/>
            <person name="Zhou S."/>
            <person name="Mudge J."/>
            <person name="Bharti A.K."/>
            <person name="Murray J.D."/>
            <person name="Naoumkina M.A."/>
            <person name="Rosen B."/>
            <person name="Silverstein K.A."/>
            <person name="Tang H."/>
            <person name="Rombauts S."/>
            <person name="Zhao P.X."/>
            <person name="Zhou P."/>
            <person name="Barbe V."/>
            <person name="Bardou P."/>
            <person name="Bechner M."/>
            <person name="Bellec A."/>
            <person name="Berger A."/>
            <person name="Berges H."/>
            <person name="Bidwell S."/>
            <person name="Bisseling T."/>
            <person name="Choisne N."/>
            <person name="Couloux A."/>
            <person name="Denny R."/>
            <person name="Deshpande S."/>
            <person name="Dai X."/>
            <person name="Doyle J.J."/>
            <person name="Dudez A.M."/>
            <person name="Farmer A.D."/>
            <person name="Fouteau S."/>
            <person name="Franken C."/>
            <person name="Gibelin C."/>
            <person name="Gish J."/>
            <person name="Goldstein S."/>
            <person name="Gonzalez A.J."/>
            <person name="Green P.J."/>
            <person name="Hallab A."/>
            <person name="Hartog M."/>
            <person name="Hua A."/>
            <person name="Humphray S.J."/>
            <person name="Jeong D.H."/>
            <person name="Jing Y."/>
            <person name="Jocker A."/>
            <person name="Kenton S.M."/>
            <person name="Kim D.J."/>
            <person name="Klee K."/>
            <person name="Lai H."/>
            <person name="Lang C."/>
            <person name="Lin S."/>
            <person name="Macmil S.L."/>
            <person name="Magdelenat G."/>
            <person name="Matthews L."/>
            <person name="McCorrison J."/>
            <person name="Monaghan E.L."/>
            <person name="Mun J.H."/>
            <person name="Najar F.Z."/>
            <person name="Nicholson C."/>
            <person name="Noirot C."/>
            <person name="O'Bleness M."/>
            <person name="Paule C.R."/>
            <person name="Poulain J."/>
            <person name="Prion F."/>
            <person name="Qin B."/>
            <person name="Qu C."/>
            <person name="Retzel E.F."/>
            <person name="Riddle C."/>
            <person name="Sallet E."/>
            <person name="Samain S."/>
            <person name="Samson N."/>
            <person name="Sanders I."/>
            <person name="Saurat O."/>
            <person name="Scarpelli C."/>
            <person name="Schiex T."/>
            <person name="Segurens B."/>
            <person name="Severin A.J."/>
            <person name="Sherrier D.J."/>
            <person name="Shi R."/>
            <person name="Sims S."/>
            <person name="Singer S.R."/>
            <person name="Sinharoy S."/>
            <person name="Sterck L."/>
            <person name="Viollet A."/>
            <person name="Wang B.B."/>
            <person name="Wang K."/>
            <person name="Wang M."/>
            <person name="Wang X."/>
            <person name="Warfsmann J."/>
            <person name="Weissenbach J."/>
            <person name="White D.D."/>
            <person name="White J.D."/>
            <person name="Wiley G.B."/>
            <person name="Wincker P."/>
            <person name="Xing Y."/>
            <person name="Yang L."/>
            <person name="Yao Z."/>
            <person name="Ying F."/>
            <person name="Zhai J."/>
            <person name="Zhou L."/>
            <person name="Zuber A."/>
            <person name="Denarie J."/>
            <person name="Dixon R.A."/>
            <person name="May G.D."/>
            <person name="Schwartz D.C."/>
            <person name="Rogers J."/>
            <person name="Quetier F."/>
            <person name="Town C.D."/>
            <person name="Roe B.A."/>
        </authorList>
    </citation>
    <scope>NUCLEOTIDE SEQUENCE [LARGE SCALE GENOMIC DNA]</scope>
    <source>
        <strain evidence="1">A17</strain>
        <strain evidence="2 3">cv. Jemalong A17</strain>
    </source>
</reference>
<evidence type="ECO:0000313" key="3">
    <source>
        <dbReference type="Proteomes" id="UP000002051"/>
    </source>
</evidence>
<dbReference type="EMBL" id="CM001224">
    <property type="protein sequence ID" value="AET04254.1"/>
    <property type="molecule type" value="Genomic_DNA"/>
</dbReference>
<accession>G7LJE9</accession>